<sequence>MNFHGGPEWKNYKPKSDISITPKKPKNQTTSKAHETIRNISKSLPLPSRIQKELVTSSMDLFYDVHKKGLIKGRDTEKVSTTMVCIVCRIHNLAITLDDISKASDVSKKEIIRLQKIYSKSLNFQLPPHDLSVFLNRFSSDLRLERRTLERCEDILNLANKHNFSDGLSPNTVIGTIIYLASKLEKDRRSQSIIAKIVGVSELTIRNGYQRLNEIISQ</sequence>
<dbReference type="AlphaFoldDB" id="A0A1J5T2Q8"/>
<dbReference type="InterPro" id="IPR036915">
    <property type="entry name" value="Cyclin-like_sf"/>
</dbReference>
<comment type="caution">
    <text evidence="6">The sequence shown here is derived from an EMBL/GenBank/DDBJ whole genome shotgun (WGS) entry which is preliminary data.</text>
</comment>
<gene>
    <name evidence="6" type="ORF">BEU04_02130</name>
</gene>
<evidence type="ECO:0000256" key="2">
    <source>
        <dbReference type="ARBA" id="ARBA00023015"/>
    </source>
</evidence>
<evidence type="ECO:0000256" key="4">
    <source>
        <dbReference type="SAM" id="MobiDB-lite"/>
    </source>
</evidence>
<feature type="domain" description="Cyclin-like" evidence="5">
    <location>
        <begin position="133"/>
        <end position="214"/>
    </location>
</feature>
<dbReference type="InterPro" id="IPR000812">
    <property type="entry name" value="TFIIB"/>
</dbReference>
<dbReference type="PANTHER" id="PTHR11618:SF13">
    <property type="entry name" value="TRANSCRIPTION INITIATION FACTOR IIB"/>
    <property type="match status" value="1"/>
</dbReference>
<dbReference type="SMART" id="SM00385">
    <property type="entry name" value="CYCLIN"/>
    <property type="match status" value="2"/>
</dbReference>
<protein>
    <recommendedName>
        <fullName evidence="5">Cyclin-like domain-containing protein</fullName>
    </recommendedName>
</protein>
<keyword evidence="1" id="KW-0677">Repeat</keyword>
<dbReference type="CDD" id="cd00043">
    <property type="entry name" value="CYCLIN_SF"/>
    <property type="match status" value="1"/>
</dbReference>
<dbReference type="GO" id="GO:0070897">
    <property type="term" value="P:transcription preinitiation complex assembly"/>
    <property type="evidence" value="ECO:0007669"/>
    <property type="project" value="InterPro"/>
</dbReference>
<dbReference type="Gene3D" id="1.10.472.10">
    <property type="entry name" value="Cyclin-like"/>
    <property type="match status" value="2"/>
</dbReference>
<dbReference type="PRINTS" id="PR00685">
    <property type="entry name" value="TIFACTORIIB"/>
</dbReference>
<accession>A0A1J5T2Q8</accession>
<evidence type="ECO:0000259" key="5">
    <source>
        <dbReference type="SMART" id="SM00385"/>
    </source>
</evidence>
<organism evidence="6 7">
    <name type="scientific">Marine Group III euryarchaeote CG-Bathy1</name>
    <dbReference type="NCBI Taxonomy" id="1889001"/>
    <lineage>
        <taxon>Archaea</taxon>
        <taxon>Methanobacteriati</taxon>
        <taxon>Thermoplasmatota</taxon>
        <taxon>Thermoplasmata</taxon>
        <taxon>Candidatus Thermoprofundales</taxon>
    </lineage>
</organism>
<dbReference type="Pfam" id="PF00382">
    <property type="entry name" value="TFIIB"/>
    <property type="match status" value="2"/>
</dbReference>
<reference evidence="6 7" key="1">
    <citation type="submission" date="2016-08" db="EMBL/GenBank/DDBJ databases">
        <title>New Insights into Marine Group III Euryarchaeota, from dark to light.</title>
        <authorList>
            <person name="Haro-Moreno J.M."/>
            <person name="Rodriguez-Valera F."/>
            <person name="Lopez-Garcia P."/>
            <person name="Moreira D."/>
            <person name="Martin-Cuadrado A.B."/>
        </authorList>
    </citation>
    <scope>NUCLEOTIDE SEQUENCE [LARGE SCALE GENOMIC DNA]</scope>
    <source>
        <strain evidence="6">CG-Bathy1</strain>
    </source>
</reference>
<feature type="region of interest" description="Disordered" evidence="4">
    <location>
        <begin position="1"/>
        <end position="35"/>
    </location>
</feature>
<evidence type="ECO:0000256" key="3">
    <source>
        <dbReference type="ARBA" id="ARBA00023163"/>
    </source>
</evidence>
<dbReference type="SUPFAM" id="SSF47954">
    <property type="entry name" value="Cyclin-like"/>
    <property type="match status" value="2"/>
</dbReference>
<dbReference type="EMBL" id="MIYU01000017">
    <property type="protein sequence ID" value="OIR15146.1"/>
    <property type="molecule type" value="Genomic_DNA"/>
</dbReference>
<name>A0A1J5T2Q8_9ARCH</name>
<dbReference type="PANTHER" id="PTHR11618">
    <property type="entry name" value="TRANSCRIPTION INITIATION FACTOR IIB-RELATED"/>
    <property type="match status" value="1"/>
</dbReference>
<evidence type="ECO:0000313" key="7">
    <source>
        <dbReference type="Proteomes" id="UP000183815"/>
    </source>
</evidence>
<dbReference type="GO" id="GO:0097550">
    <property type="term" value="C:transcription preinitiation complex"/>
    <property type="evidence" value="ECO:0007669"/>
    <property type="project" value="TreeGrafter"/>
</dbReference>
<evidence type="ECO:0000313" key="6">
    <source>
        <dbReference type="EMBL" id="OIR15146.1"/>
    </source>
</evidence>
<evidence type="ECO:0000256" key="1">
    <source>
        <dbReference type="ARBA" id="ARBA00022737"/>
    </source>
</evidence>
<dbReference type="InterPro" id="IPR013763">
    <property type="entry name" value="Cyclin-like_dom"/>
</dbReference>
<keyword evidence="3" id="KW-0804">Transcription</keyword>
<dbReference type="Proteomes" id="UP000183815">
    <property type="component" value="Unassembled WGS sequence"/>
</dbReference>
<feature type="domain" description="Cyclin-like" evidence="5">
    <location>
        <begin position="35"/>
        <end position="120"/>
    </location>
</feature>
<dbReference type="InterPro" id="IPR013150">
    <property type="entry name" value="TFIIB_cyclin"/>
</dbReference>
<dbReference type="GO" id="GO:0017025">
    <property type="term" value="F:TBP-class protein binding"/>
    <property type="evidence" value="ECO:0007669"/>
    <property type="project" value="InterPro"/>
</dbReference>
<proteinExistence type="predicted"/>
<keyword evidence="2" id="KW-0805">Transcription regulation</keyword>